<dbReference type="Proteomes" id="UP000094463">
    <property type="component" value="Chromosome"/>
</dbReference>
<dbReference type="KEGG" id="bbev:BBEV_2561"/>
<keyword evidence="4" id="KW-1185">Reference proteome</keyword>
<evidence type="ECO:0000259" key="2">
    <source>
        <dbReference type="PROSITE" id="PS51737"/>
    </source>
</evidence>
<dbReference type="STRING" id="632773.BBEV_2561"/>
<evidence type="ECO:0000259" key="1">
    <source>
        <dbReference type="PROSITE" id="PS51736"/>
    </source>
</evidence>
<protein>
    <submittedName>
        <fullName evidence="3">Site-specific recombinase</fullName>
    </submittedName>
</protein>
<dbReference type="Pfam" id="PF00239">
    <property type="entry name" value="Resolvase"/>
    <property type="match status" value="1"/>
</dbReference>
<dbReference type="RefSeq" id="WP_069365826.1">
    <property type="nucleotide sequence ID" value="NZ_CP012502.1"/>
</dbReference>
<name>A0A1D7QY17_9BACI</name>
<dbReference type="InterPro" id="IPR011109">
    <property type="entry name" value="DNA_bind_recombinase_dom"/>
</dbReference>
<dbReference type="CDD" id="cd00338">
    <property type="entry name" value="Ser_Recombinase"/>
    <property type="match status" value="1"/>
</dbReference>
<dbReference type="AlphaFoldDB" id="A0A1D7QY17"/>
<dbReference type="InterPro" id="IPR038109">
    <property type="entry name" value="DNA_bind_recomb_sf"/>
</dbReference>
<evidence type="ECO:0000313" key="3">
    <source>
        <dbReference type="EMBL" id="AOM83900.1"/>
    </source>
</evidence>
<dbReference type="PANTHER" id="PTHR30461:SF23">
    <property type="entry name" value="DNA RECOMBINASE-RELATED"/>
    <property type="match status" value="1"/>
</dbReference>
<organism evidence="3 4">
    <name type="scientific">Salisediminibacterium beveridgei</name>
    <dbReference type="NCBI Taxonomy" id="632773"/>
    <lineage>
        <taxon>Bacteria</taxon>
        <taxon>Bacillati</taxon>
        <taxon>Bacillota</taxon>
        <taxon>Bacilli</taxon>
        <taxon>Bacillales</taxon>
        <taxon>Bacillaceae</taxon>
        <taxon>Salisediminibacterium</taxon>
    </lineage>
</organism>
<dbReference type="OrthoDB" id="9811097at2"/>
<dbReference type="Pfam" id="PF07508">
    <property type="entry name" value="Recombinase"/>
    <property type="match status" value="1"/>
</dbReference>
<dbReference type="EMBL" id="CP012502">
    <property type="protein sequence ID" value="AOM83900.1"/>
    <property type="molecule type" value="Genomic_DNA"/>
</dbReference>
<dbReference type="PROSITE" id="PS51737">
    <property type="entry name" value="RECOMBINASE_DNA_BIND"/>
    <property type="match status" value="1"/>
</dbReference>
<reference evidence="3 4" key="1">
    <citation type="submission" date="2015-08" db="EMBL/GenBank/DDBJ databases">
        <title>The complete genome sequence of Bacillus beveridgei MLTeJB.</title>
        <authorList>
            <person name="Hanson T.E."/>
            <person name="Mesa C."/>
            <person name="Basesman S.M."/>
            <person name="Oremland R.S."/>
        </authorList>
    </citation>
    <scope>NUCLEOTIDE SEQUENCE [LARGE SCALE GENOMIC DNA]</scope>
    <source>
        <strain evidence="3 4">MLTeJB</strain>
    </source>
</reference>
<dbReference type="InterPro" id="IPR025827">
    <property type="entry name" value="Zn_ribbon_recom_dom"/>
</dbReference>
<gene>
    <name evidence="3" type="primary">cisA</name>
    <name evidence="3" type="ORF">BBEV_2561</name>
</gene>
<dbReference type="GO" id="GO:0003677">
    <property type="term" value="F:DNA binding"/>
    <property type="evidence" value="ECO:0007669"/>
    <property type="project" value="InterPro"/>
</dbReference>
<dbReference type="PROSITE" id="PS51736">
    <property type="entry name" value="RECOMBINASES_3"/>
    <property type="match status" value="1"/>
</dbReference>
<dbReference type="SUPFAM" id="SSF53041">
    <property type="entry name" value="Resolvase-like"/>
    <property type="match status" value="1"/>
</dbReference>
<feature type="domain" description="Resolvase/invertase-type recombinase catalytic" evidence="1">
    <location>
        <begin position="25"/>
        <end position="173"/>
    </location>
</feature>
<accession>A0A1D7QY17</accession>
<feature type="domain" description="Recombinase" evidence="2">
    <location>
        <begin position="182"/>
        <end position="308"/>
    </location>
</feature>
<proteinExistence type="predicted"/>
<evidence type="ECO:0000313" key="4">
    <source>
        <dbReference type="Proteomes" id="UP000094463"/>
    </source>
</evidence>
<dbReference type="SMART" id="SM00857">
    <property type="entry name" value="Resolvase"/>
    <property type="match status" value="1"/>
</dbReference>
<dbReference type="PANTHER" id="PTHR30461">
    <property type="entry name" value="DNA-INVERTASE FROM LAMBDOID PROPHAGE"/>
    <property type="match status" value="1"/>
</dbReference>
<dbReference type="PATRIC" id="fig|632773.3.peg.2684"/>
<dbReference type="Gene3D" id="3.40.50.1390">
    <property type="entry name" value="Resolvase, N-terminal catalytic domain"/>
    <property type="match status" value="1"/>
</dbReference>
<dbReference type="GO" id="GO:0000150">
    <property type="term" value="F:DNA strand exchange activity"/>
    <property type="evidence" value="ECO:0007669"/>
    <property type="project" value="InterPro"/>
</dbReference>
<sequence length="478" mass="55466">MGKTITVIPAKSRETEDQTTVHKKRVAAYCRVSTDHAEQLSSYEAQVKYYTDHIENHPEYDLAGIYADEGISGTSTKKREQFNKMIEDCHQGKIDRIITKSISRFARNTLDCLNYVRQLKDLGVGIIFEKENIDTLDAKGEVLLSILSSLAQDESRSISENASWGIRRRFESGQAQINHARFLGYEKNSDGELSIVPSEAETVKRIYHDFLDGKGSVQIAEELKEEGIPGWNGESKWRASTIERMLENEKYKGDVLMQKTYTVDFLTRKRMKNEGELPMYLIEDNHPAIIERDTWEAVQLEKQRRIAFVEETGSKKMTYNGDDYVFFGKVICGHCGSAFGRRTWHANDPNARRHVWLCKNRYVKGEKRCRVKNHHVNDLDLAPAFMQALKELLNQNNIKKWTEAKEQADPLLNYKLDKFIELAKSHQELSDYQPELVRRFLERVVVEEKQTLRFYFLDGSVVEMKANRYAEGWKNRIK</sequence>
<dbReference type="InterPro" id="IPR036162">
    <property type="entry name" value="Resolvase-like_N_sf"/>
</dbReference>
<dbReference type="InterPro" id="IPR006119">
    <property type="entry name" value="Resolv_N"/>
</dbReference>
<dbReference type="Pfam" id="PF13408">
    <property type="entry name" value="Zn_ribbon_recom"/>
    <property type="match status" value="1"/>
</dbReference>
<dbReference type="Gene3D" id="3.90.1750.20">
    <property type="entry name" value="Putative Large Serine Recombinase, Chain B, Domain 2"/>
    <property type="match status" value="1"/>
</dbReference>
<dbReference type="InterPro" id="IPR050639">
    <property type="entry name" value="SSR_resolvase"/>
</dbReference>